<gene>
    <name evidence="1" type="ORF">F2P81_011145</name>
</gene>
<name>A0A6A4SPC2_SCOMX</name>
<evidence type="ECO:0000313" key="1">
    <source>
        <dbReference type="EMBL" id="KAF0035833.1"/>
    </source>
</evidence>
<proteinExistence type="predicted"/>
<comment type="caution">
    <text evidence="1">The sequence shown here is derived from an EMBL/GenBank/DDBJ whole genome shotgun (WGS) entry which is preliminary data.</text>
</comment>
<organism evidence="1 2">
    <name type="scientific">Scophthalmus maximus</name>
    <name type="common">Turbot</name>
    <name type="synonym">Psetta maxima</name>
    <dbReference type="NCBI Taxonomy" id="52904"/>
    <lineage>
        <taxon>Eukaryota</taxon>
        <taxon>Metazoa</taxon>
        <taxon>Chordata</taxon>
        <taxon>Craniata</taxon>
        <taxon>Vertebrata</taxon>
        <taxon>Euteleostomi</taxon>
        <taxon>Actinopterygii</taxon>
        <taxon>Neopterygii</taxon>
        <taxon>Teleostei</taxon>
        <taxon>Neoteleostei</taxon>
        <taxon>Acanthomorphata</taxon>
        <taxon>Carangaria</taxon>
        <taxon>Pleuronectiformes</taxon>
        <taxon>Pleuronectoidei</taxon>
        <taxon>Scophthalmidae</taxon>
        <taxon>Scophthalmus</taxon>
    </lineage>
</organism>
<sequence length="146" mass="16439">MSTNQDAASQRQFHFGGNDCDMGFVAPQVDGVLFVESGSRIPQRCGGDETFQPHPPCDLKVFLVFDCHWGHRRSPLSFHGNADQRGDEILLSDTSAELHVECAKRDFNRLNVLFVLHMRGFDHIYIFRSVTFSNKFSAASVSIYPS</sequence>
<dbReference type="EMBL" id="VEVO01000010">
    <property type="protein sequence ID" value="KAF0035833.1"/>
    <property type="molecule type" value="Genomic_DNA"/>
</dbReference>
<protein>
    <submittedName>
        <fullName evidence="1">Uncharacterized protein</fullName>
    </submittedName>
</protein>
<dbReference type="AlphaFoldDB" id="A0A6A4SPC2"/>
<reference evidence="1 2" key="1">
    <citation type="submission" date="2019-06" db="EMBL/GenBank/DDBJ databases">
        <title>Draft genomes of female and male turbot (Scophthalmus maximus).</title>
        <authorList>
            <person name="Xu H."/>
            <person name="Xu X.-W."/>
            <person name="Shao C."/>
            <person name="Chen S."/>
        </authorList>
    </citation>
    <scope>NUCLEOTIDE SEQUENCE [LARGE SCALE GENOMIC DNA]</scope>
    <source>
        <strain evidence="1">Ysfricsl-2016a</strain>
        <tissue evidence="1">Blood</tissue>
    </source>
</reference>
<evidence type="ECO:0000313" key="2">
    <source>
        <dbReference type="Proteomes" id="UP000438429"/>
    </source>
</evidence>
<dbReference type="Proteomes" id="UP000438429">
    <property type="component" value="Unassembled WGS sequence"/>
</dbReference>
<accession>A0A6A4SPC2</accession>